<dbReference type="AlphaFoldDB" id="A0AAN8IC22"/>
<dbReference type="EMBL" id="JAKLMC020000002">
    <property type="protein sequence ID" value="KAK5958010.1"/>
    <property type="molecule type" value="Genomic_DNA"/>
</dbReference>
<dbReference type="GO" id="GO:0005771">
    <property type="term" value="C:multivesicular body"/>
    <property type="evidence" value="ECO:0007669"/>
    <property type="project" value="TreeGrafter"/>
</dbReference>
<evidence type="ECO:0000256" key="4">
    <source>
        <dbReference type="ARBA" id="ARBA00040017"/>
    </source>
</evidence>
<dbReference type="Gene3D" id="1.10.287.1060">
    <property type="entry name" value="ESAT-6-like"/>
    <property type="match status" value="1"/>
</dbReference>
<dbReference type="GO" id="GO:0032511">
    <property type="term" value="P:late endosome to vacuole transport via multivesicular body sorting pathway"/>
    <property type="evidence" value="ECO:0007669"/>
    <property type="project" value="TreeGrafter"/>
</dbReference>
<evidence type="ECO:0000313" key="8">
    <source>
        <dbReference type="EMBL" id="KAK5958010.1"/>
    </source>
</evidence>
<comment type="similarity">
    <text evidence="2">Belongs to the SNF7 family.</text>
</comment>
<dbReference type="Pfam" id="PF03357">
    <property type="entry name" value="Snf7"/>
    <property type="match status" value="1"/>
</dbReference>
<feature type="compositionally biased region" description="Basic and acidic residues" evidence="7">
    <location>
        <begin position="210"/>
        <end position="220"/>
    </location>
</feature>
<organism evidence="8 9">
    <name type="scientific">Knufia fluminis</name>
    <dbReference type="NCBI Taxonomy" id="191047"/>
    <lineage>
        <taxon>Eukaryota</taxon>
        <taxon>Fungi</taxon>
        <taxon>Dikarya</taxon>
        <taxon>Ascomycota</taxon>
        <taxon>Pezizomycotina</taxon>
        <taxon>Eurotiomycetes</taxon>
        <taxon>Chaetothyriomycetidae</taxon>
        <taxon>Chaetothyriales</taxon>
        <taxon>Trichomeriaceae</taxon>
        <taxon>Knufia</taxon>
    </lineage>
</organism>
<dbReference type="GO" id="GO:0006900">
    <property type="term" value="P:vesicle budding from membrane"/>
    <property type="evidence" value="ECO:0007669"/>
    <property type="project" value="TreeGrafter"/>
</dbReference>
<comment type="caution">
    <text evidence="8">The sequence shown here is derived from an EMBL/GenBank/DDBJ whole genome shotgun (WGS) entry which is preliminary data.</text>
</comment>
<dbReference type="InterPro" id="IPR005024">
    <property type="entry name" value="Snf7_fam"/>
</dbReference>
<proteinExistence type="inferred from homology"/>
<evidence type="ECO:0000256" key="3">
    <source>
        <dbReference type="ARBA" id="ARBA00022753"/>
    </source>
</evidence>
<feature type="coiled-coil region" evidence="6">
    <location>
        <begin position="21"/>
        <end position="94"/>
    </location>
</feature>
<accession>A0AAN8IC22</accession>
<evidence type="ECO:0000256" key="7">
    <source>
        <dbReference type="SAM" id="MobiDB-lite"/>
    </source>
</evidence>
<feature type="region of interest" description="Disordered" evidence="7">
    <location>
        <begin position="197"/>
        <end position="220"/>
    </location>
</feature>
<reference evidence="8 9" key="1">
    <citation type="submission" date="2022-12" db="EMBL/GenBank/DDBJ databases">
        <title>Genomic features and morphological characterization of a novel Knufia sp. strain isolated from spacecraft assembly facility.</title>
        <authorList>
            <person name="Teixeira M."/>
            <person name="Chander A.M."/>
            <person name="Stajich J.E."/>
            <person name="Venkateswaran K."/>
        </authorList>
    </citation>
    <scope>NUCLEOTIDE SEQUENCE [LARGE SCALE GENOMIC DNA]</scope>
    <source>
        <strain evidence="8 9">FJI-L2-BK-P2</strain>
    </source>
</reference>
<comment type="subcellular location">
    <subcellularLocation>
        <location evidence="1">Endosome</location>
    </subcellularLocation>
</comment>
<sequence length="220" mass="24612">MWGWFGGQSAQRRRDAPRNAILGLREQLDMLQKRERHLESQMAEADATARKNISTNKTAAKSALRRKKVHEHTLEQTSAQIAQVEQQIYSIEAANINQETLNAMRNAGKAMKEIHGGMTIDQVDKTMDELREQQQLGEEIANAITSAPIGEPVDEGELEDELEGLEQEMLDERMVKTGAVPVGGELERAPVVPSLPVKASKVQEDDEEEELRKLQAEMAM</sequence>
<keyword evidence="3" id="KW-0967">Endosome</keyword>
<dbReference type="PANTHER" id="PTHR22761:SF10">
    <property type="entry name" value="GH13992P"/>
    <property type="match status" value="1"/>
</dbReference>
<dbReference type="Proteomes" id="UP001316803">
    <property type="component" value="Unassembled WGS sequence"/>
</dbReference>
<dbReference type="GO" id="GO:0009898">
    <property type="term" value="C:cytoplasmic side of plasma membrane"/>
    <property type="evidence" value="ECO:0007669"/>
    <property type="project" value="TreeGrafter"/>
</dbReference>
<evidence type="ECO:0000256" key="5">
    <source>
        <dbReference type="ARBA" id="ARBA00042586"/>
    </source>
</evidence>
<gene>
    <name evidence="8" type="primary">SNF7</name>
    <name evidence="8" type="ORF">OHC33_001200</name>
</gene>
<dbReference type="PANTHER" id="PTHR22761">
    <property type="entry name" value="CHARGED MULTIVESICULAR BODY PROTEIN"/>
    <property type="match status" value="1"/>
</dbReference>
<evidence type="ECO:0000313" key="9">
    <source>
        <dbReference type="Proteomes" id="UP001316803"/>
    </source>
</evidence>
<evidence type="ECO:0000256" key="2">
    <source>
        <dbReference type="ARBA" id="ARBA00006190"/>
    </source>
</evidence>
<keyword evidence="9" id="KW-1185">Reference proteome</keyword>
<name>A0AAN8IC22_9EURO</name>
<dbReference type="GO" id="GO:0000815">
    <property type="term" value="C:ESCRT III complex"/>
    <property type="evidence" value="ECO:0007669"/>
    <property type="project" value="TreeGrafter"/>
</dbReference>
<protein>
    <recommendedName>
        <fullName evidence="4">Vacuolar-sorting protein SNF7</fullName>
    </recommendedName>
    <alternativeName>
        <fullName evidence="5">Vacuolar protein-sorting-associated protein 32</fullName>
    </alternativeName>
</protein>
<evidence type="ECO:0000256" key="1">
    <source>
        <dbReference type="ARBA" id="ARBA00004177"/>
    </source>
</evidence>
<evidence type="ECO:0000256" key="6">
    <source>
        <dbReference type="SAM" id="Coils"/>
    </source>
</evidence>
<keyword evidence="6" id="KW-0175">Coiled coil</keyword>
<dbReference type="Gene3D" id="6.10.250.1710">
    <property type="match status" value="1"/>
</dbReference>